<dbReference type="NCBIfam" id="NF038093">
    <property type="entry name" value="GrdX"/>
    <property type="match status" value="1"/>
</dbReference>
<dbReference type="STRING" id="1123382.SAMN02745221_02210"/>
<protein>
    <recommendedName>
        <fullName evidence="3">GrdX protein</fullName>
    </recommendedName>
</protein>
<keyword evidence="2" id="KW-1185">Reference proteome</keyword>
<dbReference type="InterPro" id="IPR047735">
    <property type="entry name" value="GrdX-like"/>
</dbReference>
<dbReference type="OrthoDB" id="9815289at2"/>
<sequence>MYQDEVLIITNNPMVKNIDKYEICWVEGKVEDVYYQTLNWIAAGHKLLSHPLAGSIKPNQNPYRSIVVSKKQGLPDEGDLKIINYALEKVEAMVAEPTRPDLKVDYAEDFQLVDKELLLSALDSLLER</sequence>
<name>A0A1M5SEK8_9FIRM</name>
<dbReference type="EMBL" id="FQWY01000081">
    <property type="protein sequence ID" value="SHH36860.1"/>
    <property type="molecule type" value="Genomic_DNA"/>
</dbReference>
<organism evidence="1 2">
    <name type="scientific">Thermosyntropha lipolytica DSM 11003</name>
    <dbReference type="NCBI Taxonomy" id="1123382"/>
    <lineage>
        <taxon>Bacteria</taxon>
        <taxon>Bacillati</taxon>
        <taxon>Bacillota</taxon>
        <taxon>Clostridia</taxon>
        <taxon>Eubacteriales</taxon>
        <taxon>Syntrophomonadaceae</taxon>
        <taxon>Thermosyntropha</taxon>
    </lineage>
</organism>
<reference evidence="2" key="1">
    <citation type="submission" date="2016-11" db="EMBL/GenBank/DDBJ databases">
        <authorList>
            <person name="Varghese N."/>
            <person name="Submissions S."/>
        </authorList>
    </citation>
    <scope>NUCLEOTIDE SEQUENCE [LARGE SCALE GENOMIC DNA]</scope>
    <source>
        <strain evidence="2">DSM 11003</strain>
    </source>
</reference>
<dbReference type="RefSeq" id="WP_073093614.1">
    <property type="nucleotide sequence ID" value="NZ_FQWY01000081.1"/>
</dbReference>
<evidence type="ECO:0000313" key="1">
    <source>
        <dbReference type="EMBL" id="SHH36860.1"/>
    </source>
</evidence>
<dbReference type="AlphaFoldDB" id="A0A1M5SEK8"/>
<evidence type="ECO:0008006" key="3">
    <source>
        <dbReference type="Google" id="ProtNLM"/>
    </source>
</evidence>
<dbReference type="Proteomes" id="UP000242329">
    <property type="component" value="Unassembled WGS sequence"/>
</dbReference>
<proteinExistence type="predicted"/>
<gene>
    <name evidence="1" type="ORF">SAMN02745221_02210</name>
</gene>
<evidence type="ECO:0000313" key="2">
    <source>
        <dbReference type="Proteomes" id="UP000242329"/>
    </source>
</evidence>
<accession>A0A1M5SEK8</accession>